<evidence type="ECO:0000256" key="1">
    <source>
        <dbReference type="ARBA" id="ARBA00004651"/>
    </source>
</evidence>
<gene>
    <name evidence="7" type="ORF">LJ725_08650</name>
</gene>
<keyword evidence="8" id="KW-1185">Reference proteome</keyword>
<feature type="transmembrane region" description="Helical" evidence="5">
    <location>
        <begin position="27"/>
        <end position="47"/>
    </location>
</feature>
<dbReference type="Pfam" id="PF00528">
    <property type="entry name" value="BPD_transp_1"/>
    <property type="match status" value="2"/>
</dbReference>
<keyword evidence="2 5" id="KW-0812">Transmembrane</keyword>
<feature type="transmembrane region" description="Helical" evidence="5">
    <location>
        <begin position="77"/>
        <end position="98"/>
    </location>
</feature>
<dbReference type="Proteomes" id="UP001198862">
    <property type="component" value="Unassembled WGS sequence"/>
</dbReference>
<feature type="transmembrane region" description="Helical" evidence="5">
    <location>
        <begin position="105"/>
        <end position="131"/>
    </location>
</feature>
<evidence type="ECO:0000256" key="4">
    <source>
        <dbReference type="ARBA" id="ARBA00023136"/>
    </source>
</evidence>
<organism evidence="7 8">
    <name type="scientific">Reyranella aquatilis</name>
    <dbReference type="NCBI Taxonomy" id="2035356"/>
    <lineage>
        <taxon>Bacteria</taxon>
        <taxon>Pseudomonadati</taxon>
        <taxon>Pseudomonadota</taxon>
        <taxon>Alphaproteobacteria</taxon>
        <taxon>Hyphomicrobiales</taxon>
        <taxon>Reyranellaceae</taxon>
        <taxon>Reyranella</taxon>
    </lineage>
</organism>
<dbReference type="InterPro" id="IPR000515">
    <property type="entry name" value="MetI-like"/>
</dbReference>
<comment type="caution">
    <text evidence="7">The sequence shown here is derived from an EMBL/GenBank/DDBJ whole genome shotgun (WGS) entry which is preliminary data.</text>
</comment>
<evidence type="ECO:0000256" key="3">
    <source>
        <dbReference type="ARBA" id="ARBA00022989"/>
    </source>
</evidence>
<feature type="transmembrane region" description="Helical" evidence="5">
    <location>
        <begin position="492"/>
        <end position="513"/>
    </location>
</feature>
<protein>
    <submittedName>
        <fullName evidence="7">ABC transporter permease subunit</fullName>
    </submittedName>
</protein>
<feature type="domain" description="ABC transmembrane type-1" evidence="6">
    <location>
        <begin position="382"/>
        <end position="568"/>
    </location>
</feature>
<evidence type="ECO:0000256" key="5">
    <source>
        <dbReference type="RuleBase" id="RU363032"/>
    </source>
</evidence>
<feature type="transmembrane region" description="Helical" evidence="5">
    <location>
        <begin position="379"/>
        <end position="405"/>
    </location>
</feature>
<comment type="similarity">
    <text evidence="5">Belongs to the binding-protein-dependent transport system permease family.</text>
</comment>
<dbReference type="InterPro" id="IPR035906">
    <property type="entry name" value="MetI-like_sf"/>
</dbReference>
<comment type="subcellular location">
    <subcellularLocation>
        <location evidence="1 5">Cell membrane</location>
        <topology evidence="1 5">Multi-pass membrane protein</topology>
    </subcellularLocation>
</comment>
<feature type="transmembrane region" description="Helical" evidence="5">
    <location>
        <begin position="137"/>
        <end position="162"/>
    </location>
</feature>
<evidence type="ECO:0000313" key="8">
    <source>
        <dbReference type="Proteomes" id="UP001198862"/>
    </source>
</evidence>
<reference evidence="7 8" key="1">
    <citation type="submission" date="2021-11" db="EMBL/GenBank/DDBJ databases">
        <authorList>
            <person name="Lee D.-H."/>
            <person name="Kim S.-B."/>
        </authorList>
    </citation>
    <scope>NUCLEOTIDE SEQUENCE [LARGE SCALE GENOMIC DNA]</scope>
    <source>
        <strain evidence="7 8">KCTC 52223</strain>
    </source>
</reference>
<keyword evidence="4 5" id="KW-0472">Membrane</keyword>
<evidence type="ECO:0000313" key="7">
    <source>
        <dbReference type="EMBL" id="MCC8429032.1"/>
    </source>
</evidence>
<dbReference type="PANTHER" id="PTHR42744:SF1">
    <property type="entry name" value="BINDING-PROTEIN-DEPENDENT TRANSPORT SYSTEMS INNER MEMBRANE COMPONENT"/>
    <property type="match status" value="1"/>
</dbReference>
<feature type="transmembrane region" description="Helical" evidence="5">
    <location>
        <begin position="211"/>
        <end position="233"/>
    </location>
</feature>
<evidence type="ECO:0000259" key="6">
    <source>
        <dbReference type="PROSITE" id="PS50928"/>
    </source>
</evidence>
<dbReference type="PROSITE" id="PS50928">
    <property type="entry name" value="ABC_TM1"/>
    <property type="match status" value="2"/>
</dbReference>
<sequence length="583" mass="63734">MRTSRNHAARPAAPPLGLGGGRFAPNLFDAAIFLLIVGVFVLLGHGVREMTAPVAQLGTPVTLDPANLPEYALRTTLRMFAAIVASLVFTLVVATLAARSRKAELVIVPALDILQSVPVLGFLTFTVAFFLQLFPGSVLGAECAAIFAIFTSQAWNMAFSFYQSLRTVPRDLDEVARHFRFSPWLRFWRLDVPFAAPGLIWNTMMSMSGGWFFVVASEAITVGDTTVTLPGIGSWLALAIQERDIHAVLLAVATMAAVILAYDQLIFRPIVAWADKFRFEQTAADSRPRSWLYDFWRRARMLPRITRGVGWLVNQIARLPTPITRPPGPPRATPASRRGEMVFAAILAGLVGYAAWHIVTFTRATLSLDDLRAALGDGLLTLVRVLVLIALASFVWVPVGVWIGLRPRLATALQPVAQFLAAFPANVVFPVAVVAIVSLRLDPNVWLSPLMILGTQWYILFNVIAGASAIQTDLRDVAALYRLGAWQKWRQLIVPAILPYYVTGALTAAGGSWNASIVAEVASWGDTHLRAEGLGAYIADATAAGDFPRVVLGIVVMSGMVIACNRLLWRPLYRLAENRFRVE</sequence>
<keyword evidence="3 5" id="KW-1133">Transmembrane helix</keyword>
<evidence type="ECO:0000256" key="2">
    <source>
        <dbReference type="ARBA" id="ARBA00022692"/>
    </source>
</evidence>
<feature type="transmembrane region" description="Helical" evidence="5">
    <location>
        <begin position="245"/>
        <end position="262"/>
    </location>
</feature>
<dbReference type="EMBL" id="JAJISD010000003">
    <property type="protein sequence ID" value="MCC8429032.1"/>
    <property type="molecule type" value="Genomic_DNA"/>
</dbReference>
<feature type="transmembrane region" description="Helical" evidence="5">
    <location>
        <begin position="417"/>
        <end position="439"/>
    </location>
</feature>
<name>A0ABS8KSI8_9HYPH</name>
<dbReference type="Gene3D" id="1.10.3720.10">
    <property type="entry name" value="MetI-like"/>
    <property type="match status" value="2"/>
</dbReference>
<keyword evidence="5" id="KW-0813">Transport</keyword>
<feature type="transmembrane region" description="Helical" evidence="5">
    <location>
        <begin position="341"/>
        <end position="359"/>
    </location>
</feature>
<dbReference type="RefSeq" id="WP_230550249.1">
    <property type="nucleotide sequence ID" value="NZ_JAJISD010000003.1"/>
</dbReference>
<dbReference type="CDD" id="cd06261">
    <property type="entry name" value="TM_PBP2"/>
    <property type="match status" value="2"/>
</dbReference>
<accession>A0ABS8KSI8</accession>
<proteinExistence type="inferred from homology"/>
<feature type="domain" description="ABC transmembrane type-1" evidence="6">
    <location>
        <begin position="72"/>
        <end position="271"/>
    </location>
</feature>
<dbReference type="SUPFAM" id="SSF161098">
    <property type="entry name" value="MetI-like"/>
    <property type="match status" value="2"/>
</dbReference>
<dbReference type="PANTHER" id="PTHR42744">
    <property type="entry name" value="BINDING-PROTEIN-DEPENDENT TRANSPORT SYSTEMS INNER MEMBRANE COMPONENT"/>
    <property type="match status" value="1"/>
</dbReference>
<feature type="transmembrane region" description="Helical" evidence="5">
    <location>
        <begin position="445"/>
        <end position="471"/>
    </location>
</feature>
<feature type="transmembrane region" description="Helical" evidence="5">
    <location>
        <begin position="550"/>
        <end position="569"/>
    </location>
</feature>